<gene>
    <name evidence="2" type="primary">LOC107766207</name>
</gene>
<dbReference type="InterPro" id="IPR039319">
    <property type="entry name" value="ELF3-like"/>
</dbReference>
<sequence>MFPRLHINDTDKGGNKMALCEQSAAITKIALVDSNYRTPFSPFCNSSQSTHFVEMILPYSSSGTNCMARHPDVQQLKPLNHKALCPNPSQPQSLSCSNSNSPTNAFERSNDLCILDVSQANSDVSSAKRRAYMKEDRLCPYLPLEDDHRSLKRAKLGDAGRREGISGTSNSLSFVEVSPDNVMELIGPKLFCIARRTIVHQQRILAIQVFELHRLIKVQKLIAASPDILFENNFYLTQPSIRSSVKKLLSNNVRESSAVPVKAKVDPTKPITFEHSADNNAPEKLLTLDNENDRRHIPQQPTQNSYVGTPISRSVTSDPKLPLPGNQCLVPIRSPSEGLVYKNYTGPCPPPPGFVASTYGNFTPVNLSAVRGDFSKFQSQTVEDHNTEQRIQVIKVVPHNPKTAPESAARIFRSIQEERKLHFSLTL</sequence>
<evidence type="ECO:0000313" key="2">
    <source>
        <dbReference type="RefSeq" id="XP_016440440.1"/>
    </source>
</evidence>
<dbReference type="OrthoDB" id="1939092at2759"/>
<proteinExistence type="predicted"/>
<dbReference type="STRING" id="4097.A0A1S3XKD1"/>
<evidence type="ECO:0000256" key="1">
    <source>
        <dbReference type="SAM" id="MobiDB-lite"/>
    </source>
</evidence>
<dbReference type="KEGG" id="nta:107766207"/>
<accession>A0A1S3XKD1</accession>
<name>A0A1S3XKD1_TOBAC</name>
<feature type="compositionally biased region" description="Polar residues" evidence="1">
    <location>
        <begin position="299"/>
        <end position="310"/>
    </location>
</feature>
<dbReference type="AlphaFoldDB" id="A0A1S3XKD1"/>
<dbReference type="RefSeq" id="XP_016440440.1">
    <property type="nucleotide sequence ID" value="XM_016584954.1"/>
</dbReference>
<dbReference type="PANTHER" id="PTHR34281">
    <property type="entry name" value="PROTEIN EARLY FLOWERING 3"/>
    <property type="match status" value="1"/>
</dbReference>
<dbReference type="PaxDb" id="4097-A0A1S3XKD1"/>
<organism evidence="2">
    <name type="scientific">Nicotiana tabacum</name>
    <name type="common">Common tobacco</name>
    <dbReference type="NCBI Taxonomy" id="4097"/>
    <lineage>
        <taxon>Eukaryota</taxon>
        <taxon>Viridiplantae</taxon>
        <taxon>Streptophyta</taxon>
        <taxon>Embryophyta</taxon>
        <taxon>Tracheophyta</taxon>
        <taxon>Spermatophyta</taxon>
        <taxon>Magnoliopsida</taxon>
        <taxon>eudicotyledons</taxon>
        <taxon>Gunneridae</taxon>
        <taxon>Pentapetalae</taxon>
        <taxon>asterids</taxon>
        <taxon>lamiids</taxon>
        <taxon>Solanales</taxon>
        <taxon>Solanaceae</taxon>
        <taxon>Nicotianoideae</taxon>
        <taxon>Nicotianeae</taxon>
        <taxon>Nicotiana</taxon>
    </lineage>
</organism>
<dbReference type="PANTHER" id="PTHR34281:SF24">
    <property type="entry name" value="PROTEIN EARLY FLOWERING 3-LIKE"/>
    <property type="match status" value="1"/>
</dbReference>
<reference evidence="2" key="1">
    <citation type="submission" date="2025-08" db="UniProtKB">
        <authorList>
            <consortium name="RefSeq"/>
        </authorList>
    </citation>
    <scope>IDENTIFICATION</scope>
</reference>
<dbReference type="GO" id="GO:2000028">
    <property type="term" value="P:regulation of photoperiodism, flowering"/>
    <property type="evidence" value="ECO:0007669"/>
    <property type="project" value="InterPro"/>
</dbReference>
<feature type="region of interest" description="Disordered" evidence="1">
    <location>
        <begin position="291"/>
        <end position="310"/>
    </location>
</feature>
<protein>
    <submittedName>
        <fullName evidence="2">Protein EARLY FLOWERING 3 isoform X1</fullName>
    </submittedName>
</protein>